<gene>
    <name evidence="1" type="ORF">HLB44_35090</name>
</gene>
<sequence length="117" mass="13436">MAGLRTSRVKRQVIEWFTRQMREKQGLDVLLRPLRLRVPRPGSDASANLVRESLTRELALVLGQREKLVEKPPELYGARDVERAKLNRRIDDIRRELQVVAAEHETLLGTSSAIVIE</sequence>
<comment type="caution">
    <text evidence="1">The sequence shown here is derived from an EMBL/GenBank/DDBJ whole genome shotgun (WGS) entry which is preliminary data.</text>
</comment>
<dbReference type="RefSeq" id="WP_173135052.1">
    <property type="nucleotide sequence ID" value="NZ_JABRWJ010000020.1"/>
</dbReference>
<reference evidence="1 2" key="1">
    <citation type="submission" date="2020-05" db="EMBL/GenBank/DDBJ databases">
        <title>Aquincola sp. isolate from soil.</title>
        <authorList>
            <person name="Han J."/>
            <person name="Kim D.-U."/>
        </authorList>
    </citation>
    <scope>NUCLEOTIDE SEQUENCE [LARGE SCALE GENOMIC DNA]</scope>
    <source>
        <strain evidence="1 2">S2</strain>
    </source>
</reference>
<dbReference type="Proteomes" id="UP000737171">
    <property type="component" value="Unassembled WGS sequence"/>
</dbReference>
<evidence type="ECO:0000313" key="1">
    <source>
        <dbReference type="EMBL" id="NRF72223.1"/>
    </source>
</evidence>
<proteinExistence type="predicted"/>
<dbReference type="EMBL" id="JABRWJ010000020">
    <property type="protein sequence ID" value="NRF72223.1"/>
    <property type="molecule type" value="Genomic_DNA"/>
</dbReference>
<protein>
    <submittedName>
        <fullName evidence="1">Uncharacterized protein</fullName>
    </submittedName>
</protein>
<name>A0ABX2EU86_9BURK</name>
<evidence type="ECO:0000313" key="2">
    <source>
        <dbReference type="Proteomes" id="UP000737171"/>
    </source>
</evidence>
<organism evidence="1 2">
    <name type="scientific">Pseudaquabacterium terrae</name>
    <dbReference type="NCBI Taxonomy" id="2732868"/>
    <lineage>
        <taxon>Bacteria</taxon>
        <taxon>Pseudomonadati</taxon>
        <taxon>Pseudomonadota</taxon>
        <taxon>Betaproteobacteria</taxon>
        <taxon>Burkholderiales</taxon>
        <taxon>Sphaerotilaceae</taxon>
        <taxon>Pseudaquabacterium</taxon>
    </lineage>
</organism>
<accession>A0ABX2EU86</accession>
<keyword evidence="2" id="KW-1185">Reference proteome</keyword>